<evidence type="ECO:0000256" key="1">
    <source>
        <dbReference type="SAM" id="Phobius"/>
    </source>
</evidence>
<evidence type="ECO:0000313" key="3">
    <source>
        <dbReference type="Proteomes" id="UP000430222"/>
    </source>
</evidence>
<keyword evidence="1" id="KW-0812">Transmembrane</keyword>
<keyword evidence="3" id="KW-1185">Reference proteome</keyword>
<dbReference type="PANTHER" id="PTHR11328">
    <property type="entry name" value="MAJOR FACILITATOR SUPERFAMILY DOMAIN-CONTAINING PROTEIN"/>
    <property type="match status" value="1"/>
</dbReference>
<feature type="transmembrane region" description="Helical" evidence="1">
    <location>
        <begin position="387"/>
        <end position="409"/>
    </location>
</feature>
<dbReference type="Pfam" id="PF13347">
    <property type="entry name" value="MFS_2"/>
    <property type="match status" value="1"/>
</dbReference>
<dbReference type="GO" id="GO:0008643">
    <property type="term" value="P:carbohydrate transport"/>
    <property type="evidence" value="ECO:0007669"/>
    <property type="project" value="InterPro"/>
</dbReference>
<dbReference type="InterPro" id="IPR036259">
    <property type="entry name" value="MFS_trans_sf"/>
</dbReference>
<reference evidence="2 3" key="1">
    <citation type="submission" date="2019-08" db="EMBL/GenBank/DDBJ databases">
        <title>In-depth cultivation of the pig gut microbiome towards novel bacterial diversity and tailored functional studies.</title>
        <authorList>
            <person name="Wylensek D."/>
            <person name="Hitch T.C.A."/>
            <person name="Clavel T."/>
        </authorList>
    </citation>
    <scope>NUCLEOTIDE SEQUENCE [LARGE SCALE GENOMIC DNA]</scope>
    <source>
        <strain evidence="3">WCA-380-WT-3B3</strain>
    </source>
</reference>
<dbReference type="SUPFAM" id="SSF103473">
    <property type="entry name" value="MFS general substrate transporter"/>
    <property type="match status" value="1"/>
</dbReference>
<dbReference type="PROSITE" id="PS51257">
    <property type="entry name" value="PROKAR_LIPOPROTEIN"/>
    <property type="match status" value="1"/>
</dbReference>
<protein>
    <submittedName>
        <fullName evidence="2">MFS transporter</fullName>
    </submittedName>
</protein>
<comment type="caution">
    <text evidence="2">The sequence shown here is derived from an EMBL/GenBank/DDBJ whole genome shotgun (WGS) entry which is preliminary data.</text>
</comment>
<dbReference type="InterPro" id="IPR039672">
    <property type="entry name" value="MFS_2"/>
</dbReference>
<dbReference type="Proteomes" id="UP000430222">
    <property type="component" value="Unassembled WGS sequence"/>
</dbReference>
<feature type="transmembrane region" description="Helical" evidence="1">
    <location>
        <begin position="421"/>
        <end position="442"/>
    </location>
</feature>
<feature type="transmembrane region" description="Helical" evidence="1">
    <location>
        <begin position="44"/>
        <end position="65"/>
    </location>
</feature>
<feature type="transmembrane region" description="Helical" evidence="1">
    <location>
        <begin position="305"/>
        <end position="324"/>
    </location>
</feature>
<feature type="transmembrane region" description="Helical" evidence="1">
    <location>
        <begin position="86"/>
        <end position="103"/>
    </location>
</feature>
<feature type="transmembrane region" description="Helical" evidence="1">
    <location>
        <begin position="278"/>
        <end position="298"/>
    </location>
</feature>
<dbReference type="PANTHER" id="PTHR11328:SF24">
    <property type="entry name" value="MAJOR FACILITATOR SUPERFAMILY (MFS) PROFILE DOMAIN-CONTAINING PROTEIN"/>
    <property type="match status" value="1"/>
</dbReference>
<feature type="transmembrane region" description="Helical" evidence="1">
    <location>
        <begin position="12"/>
        <end position="38"/>
    </location>
</feature>
<organism evidence="2 3">
    <name type="scientific">Selenomonas montiformis</name>
    <dbReference type="NCBI Taxonomy" id="2652285"/>
    <lineage>
        <taxon>Bacteria</taxon>
        <taxon>Bacillati</taxon>
        <taxon>Bacillota</taxon>
        <taxon>Negativicutes</taxon>
        <taxon>Selenomonadales</taxon>
        <taxon>Selenomonadaceae</taxon>
        <taxon>Selenomonas</taxon>
    </lineage>
</organism>
<gene>
    <name evidence="2" type="ORF">FYJ78_07965</name>
</gene>
<keyword evidence="1" id="KW-0472">Membrane</keyword>
<dbReference type="EMBL" id="VUNL01000008">
    <property type="protein sequence ID" value="MSV25118.1"/>
    <property type="molecule type" value="Genomic_DNA"/>
</dbReference>
<dbReference type="AlphaFoldDB" id="A0A6I2USG2"/>
<feature type="transmembrane region" description="Helical" evidence="1">
    <location>
        <begin position="336"/>
        <end position="354"/>
    </location>
</feature>
<dbReference type="GO" id="GO:0005886">
    <property type="term" value="C:plasma membrane"/>
    <property type="evidence" value="ECO:0007669"/>
    <property type="project" value="TreeGrafter"/>
</dbReference>
<sequence length="511" mass="56181">MKQRKVTWWNVLGYACLNFLGGGTQALSSAFLMFFYTAACDIPAVQAGLIFTVARLIDAVGNPVMGFISDNFGRNAIGRRFGRRRFFILMGAPLVLVTYPILWTPGHTFTFYLVANMIYEMVFTTVMVPGPTLPAEMTQVASEKTKLVSAKQYCGTFASTIALLFPAFFFQRLGEGNVDAYFYTGLSYAIVTAVSLLVVYALTYERAPEDIHYTDKMGSVHHVLLKLVNDVFASMRIRAFRLHAGMMLFIGIYKNLAAGVFTYYVIYALSLTKSATSIITSVSTLVAFVALAIFITLCYRYGGPFAFKIVGVIVTVSLVGYYALYVGQFGMEEHMVIVWLTILAIVNNIGKAGADYIPVFQLPFMADIDEAVTMERREGIFTGVNGLLSKVASAMEGFLLGVGLAAFGFEKGAGTQTASAINGVLFMTIVVPIVLCVIIYFISRNLKLTKETHKLLVDEVHRIKAGGSMADVTPETRAAVEALTGWKYEQCFGHNNVMHRQAENATEPAHQ</sequence>
<feature type="transmembrane region" description="Helical" evidence="1">
    <location>
        <begin position="109"/>
        <end position="133"/>
    </location>
</feature>
<feature type="transmembrane region" description="Helical" evidence="1">
    <location>
        <begin position="153"/>
        <end position="174"/>
    </location>
</feature>
<accession>A0A6I2USG2</accession>
<name>A0A6I2USG2_9FIRM</name>
<feature type="transmembrane region" description="Helical" evidence="1">
    <location>
        <begin position="244"/>
        <end position="266"/>
    </location>
</feature>
<keyword evidence="1" id="KW-1133">Transmembrane helix</keyword>
<feature type="transmembrane region" description="Helical" evidence="1">
    <location>
        <begin position="180"/>
        <end position="202"/>
    </location>
</feature>
<evidence type="ECO:0000313" key="2">
    <source>
        <dbReference type="EMBL" id="MSV25118.1"/>
    </source>
</evidence>
<proteinExistence type="predicted"/>
<dbReference type="GO" id="GO:0015293">
    <property type="term" value="F:symporter activity"/>
    <property type="evidence" value="ECO:0007669"/>
    <property type="project" value="InterPro"/>
</dbReference>
<dbReference type="Gene3D" id="1.20.1250.20">
    <property type="entry name" value="MFS general substrate transporter like domains"/>
    <property type="match status" value="1"/>
</dbReference>
<dbReference type="RefSeq" id="WP_154620898.1">
    <property type="nucleotide sequence ID" value="NZ_CBCTNG010000006.1"/>
</dbReference>